<feature type="transmembrane region" description="Helical" evidence="1">
    <location>
        <begin position="85"/>
        <end position="106"/>
    </location>
</feature>
<evidence type="ECO:0000256" key="1">
    <source>
        <dbReference type="SAM" id="Phobius"/>
    </source>
</evidence>
<keyword evidence="3" id="KW-1185">Reference proteome</keyword>
<comment type="caution">
    <text evidence="2">The sequence shown here is derived from an EMBL/GenBank/DDBJ whole genome shotgun (WGS) entry which is preliminary data.</text>
</comment>
<gene>
    <name evidence="2" type="ORF">QE399_000552</name>
</gene>
<name>A0ABU1I8X0_9BURK</name>
<keyword evidence="1" id="KW-0472">Membrane</keyword>
<evidence type="ECO:0000313" key="3">
    <source>
        <dbReference type="Proteomes" id="UP001267710"/>
    </source>
</evidence>
<reference evidence="2 3" key="1">
    <citation type="submission" date="2023-08" db="EMBL/GenBank/DDBJ databases">
        <title>Functional and genomic diversity of the sorghum phyllosphere microbiome.</title>
        <authorList>
            <person name="Shade A."/>
        </authorList>
    </citation>
    <scope>NUCLEOTIDE SEQUENCE [LARGE SCALE GENOMIC DNA]</scope>
    <source>
        <strain evidence="2 3">SORGH_AS_0335</strain>
    </source>
</reference>
<keyword evidence="1" id="KW-0812">Transmembrane</keyword>
<evidence type="ECO:0000313" key="2">
    <source>
        <dbReference type="EMBL" id="MDR6212863.1"/>
    </source>
</evidence>
<dbReference type="Proteomes" id="UP001267710">
    <property type="component" value="Unassembled WGS sequence"/>
</dbReference>
<sequence length="194" mass="20502">MYQQQRTVWLLFIPLALLGGTRWVLQWMADRATGAPALPLQPFAGTQDPMAGLASAGYAVAALVLLVGGLIWVGRRWGGARVRRLLLAGWVVLGVAGSAGLVVRHLNVQGLQPQPPAAAEVLGSRPQKPSVRAAGGTLVVLRIAGWPQVQQVLIDDLAAAQWKPGQALRLDWATGRFSGRFVTGWQPVAPAGGA</sequence>
<protein>
    <submittedName>
        <fullName evidence="2">Uncharacterized protein</fullName>
    </submittedName>
</protein>
<dbReference type="RefSeq" id="WP_309825897.1">
    <property type="nucleotide sequence ID" value="NZ_JAVIZX010000001.1"/>
</dbReference>
<feature type="transmembrane region" description="Helical" evidence="1">
    <location>
        <begin position="53"/>
        <end position="73"/>
    </location>
</feature>
<dbReference type="EMBL" id="JAVIZX010000001">
    <property type="protein sequence ID" value="MDR6212863.1"/>
    <property type="molecule type" value="Genomic_DNA"/>
</dbReference>
<organism evidence="2 3">
    <name type="scientific">Paracidovorax wautersii</name>
    <dbReference type="NCBI Taxonomy" id="1177982"/>
    <lineage>
        <taxon>Bacteria</taxon>
        <taxon>Pseudomonadati</taxon>
        <taxon>Pseudomonadota</taxon>
        <taxon>Betaproteobacteria</taxon>
        <taxon>Burkholderiales</taxon>
        <taxon>Comamonadaceae</taxon>
        <taxon>Paracidovorax</taxon>
    </lineage>
</organism>
<proteinExistence type="predicted"/>
<keyword evidence="1" id="KW-1133">Transmembrane helix</keyword>
<accession>A0ABU1I8X0</accession>